<organism evidence="1 2">
    <name type="scientific">Saccharothrix coeruleofusca</name>
    <dbReference type="NCBI Taxonomy" id="33919"/>
    <lineage>
        <taxon>Bacteria</taxon>
        <taxon>Bacillati</taxon>
        <taxon>Actinomycetota</taxon>
        <taxon>Actinomycetes</taxon>
        <taxon>Pseudonocardiales</taxon>
        <taxon>Pseudonocardiaceae</taxon>
        <taxon>Saccharothrix</taxon>
    </lineage>
</organism>
<evidence type="ECO:0000313" key="1">
    <source>
        <dbReference type="EMBL" id="GGP81916.1"/>
    </source>
</evidence>
<protein>
    <recommendedName>
        <fullName evidence="3">2-polyprenyl-6-methoxyphenol hydroxylase-like FAD-dependent oxidoreductase</fullName>
    </recommendedName>
</protein>
<proteinExistence type="predicted"/>
<dbReference type="InterPro" id="IPR036188">
    <property type="entry name" value="FAD/NAD-bd_sf"/>
</dbReference>
<dbReference type="EMBL" id="BMRG01000022">
    <property type="protein sequence ID" value="GGP81916.1"/>
    <property type="molecule type" value="Genomic_DNA"/>
</dbReference>
<reference evidence="1" key="1">
    <citation type="journal article" date="2014" name="Int. J. Syst. Evol. Microbiol.">
        <title>Complete genome sequence of Corynebacterium casei LMG S-19264T (=DSM 44701T), isolated from a smear-ripened cheese.</title>
        <authorList>
            <consortium name="US DOE Joint Genome Institute (JGI-PGF)"/>
            <person name="Walter F."/>
            <person name="Albersmeier A."/>
            <person name="Kalinowski J."/>
            <person name="Ruckert C."/>
        </authorList>
    </citation>
    <scope>NUCLEOTIDE SEQUENCE</scope>
    <source>
        <strain evidence="1">JCM 3313</strain>
    </source>
</reference>
<keyword evidence="2" id="KW-1185">Reference proteome</keyword>
<sequence>MAGAREAVVVGGGIGGLVAARVLADHFERVTLLEQDEVTADTEYHSGVPQARHPHALLARGAEVLERLFPGLGAELDRLGVPSGDQAQKTRLRMVTGWAPEGVLGLTIRCFTRVCLETCLRRRVLALPRVRLRAGARVDDLCFDEAGLRVTGVRVGSEVVAADFVVVAAGRHAKLRDRLAAAGFDVPEDLVVNGGLSYSTRLYHVPPGARRDWIATAQGTHAPVVRRGGAVFAVEADRWQICLIGSGGEPTPTDQDGFLAYARSLDNPLIAQCVEQGVPAGELYRVVGLGNRWTPFHRMSRWPRRLAALGDVVCSFNPVYGQGMTVAALEAEELGGLLSRSTDLDALGWRFQRRAARVLRLPWRMATSADLGWTATRSGPAARLVRWYLDRMIEVLPGDLAVYRRFFQVAQMVKGPSALFDPRVVAKVLAGPR</sequence>
<dbReference type="AlphaFoldDB" id="A0A918ATG1"/>
<accession>A0A918ATG1</accession>
<dbReference type="SUPFAM" id="SSF51905">
    <property type="entry name" value="FAD/NAD(P)-binding domain"/>
    <property type="match status" value="1"/>
</dbReference>
<gene>
    <name evidence="1" type="ORF">GCM10010185_64930</name>
</gene>
<dbReference type="Proteomes" id="UP000639606">
    <property type="component" value="Unassembled WGS sequence"/>
</dbReference>
<comment type="caution">
    <text evidence="1">The sequence shown here is derived from an EMBL/GenBank/DDBJ whole genome shotgun (WGS) entry which is preliminary data.</text>
</comment>
<reference evidence="1" key="2">
    <citation type="submission" date="2020-09" db="EMBL/GenBank/DDBJ databases">
        <authorList>
            <person name="Sun Q."/>
            <person name="Ohkuma M."/>
        </authorList>
    </citation>
    <scope>NUCLEOTIDE SEQUENCE</scope>
    <source>
        <strain evidence="1">JCM 3313</strain>
    </source>
</reference>
<dbReference type="Gene3D" id="3.50.50.60">
    <property type="entry name" value="FAD/NAD(P)-binding domain"/>
    <property type="match status" value="1"/>
</dbReference>
<evidence type="ECO:0000313" key="2">
    <source>
        <dbReference type="Proteomes" id="UP000639606"/>
    </source>
</evidence>
<dbReference type="PRINTS" id="PR00420">
    <property type="entry name" value="RNGMNOXGNASE"/>
</dbReference>
<dbReference type="PANTHER" id="PTHR43422">
    <property type="entry name" value="THIAMINE THIAZOLE SYNTHASE"/>
    <property type="match status" value="1"/>
</dbReference>
<dbReference type="RefSeq" id="WP_189227161.1">
    <property type="nucleotide sequence ID" value="NZ_BMRG01000022.1"/>
</dbReference>
<name>A0A918ATG1_9PSEU</name>
<dbReference type="Pfam" id="PF13450">
    <property type="entry name" value="NAD_binding_8"/>
    <property type="match status" value="1"/>
</dbReference>
<dbReference type="PANTHER" id="PTHR43422:SF3">
    <property type="entry name" value="THIAMINE THIAZOLE SYNTHASE"/>
    <property type="match status" value="1"/>
</dbReference>
<evidence type="ECO:0008006" key="3">
    <source>
        <dbReference type="Google" id="ProtNLM"/>
    </source>
</evidence>